<evidence type="ECO:0000313" key="3">
    <source>
        <dbReference type="Proteomes" id="UP000030645"/>
    </source>
</evidence>
<reference evidence="3" key="1">
    <citation type="submission" date="2013-01" db="EMBL/GenBank/DDBJ databases">
        <title>Draft Genome Sequence of a Mulberry Tree, Morus notabilis C.K. Schneid.</title>
        <authorList>
            <person name="He N."/>
            <person name="Zhao S."/>
        </authorList>
    </citation>
    <scope>NUCLEOTIDE SEQUENCE</scope>
</reference>
<feature type="compositionally biased region" description="Polar residues" evidence="1">
    <location>
        <begin position="1"/>
        <end position="15"/>
    </location>
</feature>
<accession>W9RT91</accession>
<dbReference type="PANTHER" id="PTHR35324:SF4">
    <property type="entry name" value="EXPRESSED PROTEIN"/>
    <property type="match status" value="1"/>
</dbReference>
<dbReference type="Proteomes" id="UP000030645">
    <property type="component" value="Unassembled WGS sequence"/>
</dbReference>
<dbReference type="PANTHER" id="PTHR35324">
    <property type="entry name" value="BNAA08G03750D PROTEIN"/>
    <property type="match status" value="1"/>
</dbReference>
<evidence type="ECO:0000313" key="2">
    <source>
        <dbReference type="EMBL" id="EXC07346.1"/>
    </source>
</evidence>
<name>W9RT91_9ROSA</name>
<dbReference type="EMBL" id="KE345585">
    <property type="protein sequence ID" value="EXC07346.1"/>
    <property type="molecule type" value="Genomic_DNA"/>
</dbReference>
<keyword evidence="3" id="KW-1185">Reference proteome</keyword>
<dbReference type="eggNOG" id="ENOG502SCGT">
    <property type="taxonomic scope" value="Eukaryota"/>
</dbReference>
<dbReference type="AlphaFoldDB" id="W9RT91"/>
<organism evidence="2 3">
    <name type="scientific">Morus notabilis</name>
    <dbReference type="NCBI Taxonomy" id="981085"/>
    <lineage>
        <taxon>Eukaryota</taxon>
        <taxon>Viridiplantae</taxon>
        <taxon>Streptophyta</taxon>
        <taxon>Embryophyta</taxon>
        <taxon>Tracheophyta</taxon>
        <taxon>Spermatophyta</taxon>
        <taxon>Magnoliopsida</taxon>
        <taxon>eudicotyledons</taxon>
        <taxon>Gunneridae</taxon>
        <taxon>Pentapetalae</taxon>
        <taxon>rosids</taxon>
        <taxon>fabids</taxon>
        <taxon>Rosales</taxon>
        <taxon>Moraceae</taxon>
        <taxon>Moreae</taxon>
        <taxon>Morus</taxon>
    </lineage>
</organism>
<sequence length="108" mass="12319">MSSKVVSKIQANNNYLDDEDEEVQDQQLESCEKSVRVTSHLYLKPAHSSQTLDKEVVLQRIGQRKRANKLRAALQALIRLPTKPKSNTNDKKVSFPQKRWVDDAFAAP</sequence>
<gene>
    <name evidence="2" type="ORF">L484_021254</name>
</gene>
<feature type="region of interest" description="Disordered" evidence="1">
    <location>
        <begin position="1"/>
        <end position="22"/>
    </location>
</feature>
<evidence type="ECO:0000256" key="1">
    <source>
        <dbReference type="SAM" id="MobiDB-lite"/>
    </source>
</evidence>
<proteinExistence type="predicted"/>
<protein>
    <submittedName>
        <fullName evidence="2">Uncharacterized protein</fullName>
    </submittedName>
</protein>